<dbReference type="PANTHER" id="PTHR30037:SF4">
    <property type="entry name" value="DNA-3-METHYLADENINE GLYCOSYLASE I"/>
    <property type="match status" value="1"/>
</dbReference>
<name>A0A426D5Y9_9LACO</name>
<dbReference type="PANTHER" id="PTHR30037">
    <property type="entry name" value="DNA-3-METHYLADENINE GLYCOSYLASE 1"/>
    <property type="match status" value="1"/>
</dbReference>
<dbReference type="InterPro" id="IPR011257">
    <property type="entry name" value="DNA_glycosylase"/>
</dbReference>
<sequence>MITNWFDDDPLFTRYYPDNPTYRSYFENEWGIPSHNDRQLFEMLSLSGFAAGLNWQVVLNKRHSFYQAFAHWQIDQIAQMTPTTVQELLHNPAIIRNPRKINAVVHNANVVQRLIHDYGSFDQYLWQQVDSRQLILEVAHFHDLPRRTLSGDRMSKCLRAAGFKFAGPITVHAWMVTTGFITARLDQKGILPQKKRPPALR</sequence>
<organism evidence="1 2">
    <name type="scientific">Lactiplantibacillus garii</name>
    <dbReference type="NCBI Taxonomy" id="2306423"/>
    <lineage>
        <taxon>Bacteria</taxon>
        <taxon>Bacillati</taxon>
        <taxon>Bacillota</taxon>
        <taxon>Bacilli</taxon>
        <taxon>Lactobacillales</taxon>
        <taxon>Lactobacillaceae</taxon>
        <taxon>Lactiplantibacillus</taxon>
    </lineage>
</organism>
<dbReference type="GO" id="GO:0006284">
    <property type="term" value="P:base-excision repair"/>
    <property type="evidence" value="ECO:0007669"/>
    <property type="project" value="InterPro"/>
</dbReference>
<evidence type="ECO:0000313" key="2">
    <source>
        <dbReference type="Proteomes" id="UP000283633"/>
    </source>
</evidence>
<proteinExistence type="predicted"/>
<dbReference type="EMBL" id="QWZQ01000032">
    <property type="protein sequence ID" value="RRK10010.1"/>
    <property type="molecule type" value="Genomic_DNA"/>
</dbReference>
<comment type="caution">
    <text evidence="1">The sequence shown here is derived from an EMBL/GenBank/DDBJ whole genome shotgun (WGS) entry which is preliminary data.</text>
</comment>
<accession>A0A426D5Y9</accession>
<dbReference type="RefSeq" id="WP_125072724.1">
    <property type="nucleotide sequence ID" value="NZ_QWZQ01000032.1"/>
</dbReference>
<dbReference type="InterPro" id="IPR005019">
    <property type="entry name" value="Adenine_glyco"/>
</dbReference>
<reference evidence="1 2" key="1">
    <citation type="submission" date="2018-08" db="EMBL/GenBank/DDBJ databases">
        <title>Genome Lactobacillus garii FI11369.</title>
        <authorList>
            <person name="Diaz M."/>
            <person name="Narbad A."/>
        </authorList>
    </citation>
    <scope>NUCLEOTIDE SEQUENCE [LARGE SCALE GENOMIC DNA]</scope>
    <source>
        <strain evidence="1 2">FI11369</strain>
    </source>
</reference>
<evidence type="ECO:0000313" key="1">
    <source>
        <dbReference type="EMBL" id="RRK10010.1"/>
    </source>
</evidence>
<dbReference type="Proteomes" id="UP000283633">
    <property type="component" value="Unassembled WGS sequence"/>
</dbReference>
<dbReference type="GO" id="GO:0008725">
    <property type="term" value="F:DNA-3-methyladenine glycosylase activity"/>
    <property type="evidence" value="ECO:0007669"/>
    <property type="project" value="InterPro"/>
</dbReference>
<dbReference type="Pfam" id="PF03352">
    <property type="entry name" value="Adenine_glyco"/>
    <property type="match status" value="1"/>
</dbReference>
<dbReference type="SUPFAM" id="SSF48150">
    <property type="entry name" value="DNA-glycosylase"/>
    <property type="match status" value="1"/>
</dbReference>
<protein>
    <submittedName>
        <fullName evidence="1">DNA-3-methyladenine glycosylase I</fullName>
    </submittedName>
</protein>
<gene>
    <name evidence="1" type="ORF">D1831_09635</name>
</gene>
<dbReference type="OrthoDB" id="2289642at2"/>
<dbReference type="InterPro" id="IPR052891">
    <property type="entry name" value="DNA-3mA_glycosylase"/>
</dbReference>
<keyword evidence="2" id="KW-1185">Reference proteome</keyword>
<dbReference type="AlphaFoldDB" id="A0A426D5Y9"/>
<dbReference type="Gene3D" id="1.10.340.30">
    <property type="entry name" value="Hypothetical protein, domain 2"/>
    <property type="match status" value="1"/>
</dbReference>